<dbReference type="Proteomes" id="UP000183047">
    <property type="component" value="Unassembled WGS sequence"/>
</dbReference>
<dbReference type="AlphaFoldDB" id="A0A1G5AEE9"/>
<evidence type="ECO:0000313" key="2">
    <source>
        <dbReference type="Proteomes" id="UP000183047"/>
    </source>
</evidence>
<accession>A0A1G5AEE9</accession>
<organism evidence="1 2">
    <name type="scientific">Butyrivibrio hungatei</name>
    <dbReference type="NCBI Taxonomy" id="185008"/>
    <lineage>
        <taxon>Bacteria</taxon>
        <taxon>Bacillati</taxon>
        <taxon>Bacillota</taxon>
        <taxon>Clostridia</taxon>
        <taxon>Lachnospirales</taxon>
        <taxon>Lachnospiraceae</taxon>
        <taxon>Butyrivibrio</taxon>
    </lineage>
</organism>
<name>A0A1G5AEE9_9FIRM</name>
<evidence type="ECO:0000313" key="1">
    <source>
        <dbReference type="EMBL" id="SCX76273.1"/>
    </source>
</evidence>
<reference evidence="2" key="1">
    <citation type="submission" date="2016-10" db="EMBL/GenBank/DDBJ databases">
        <authorList>
            <person name="Varghese N."/>
            <person name="Submissions S."/>
        </authorList>
    </citation>
    <scope>NUCLEOTIDE SEQUENCE [LARGE SCALE GENOMIC DNA]</scope>
    <source>
        <strain evidence="2">XBD2006</strain>
    </source>
</reference>
<proteinExistence type="predicted"/>
<gene>
    <name evidence="1" type="ORF">SAMN02910451_00178</name>
</gene>
<sequence>MWTSTIDDNAVHGLFHEYCLIVILPVHLMSTTGLCIAKNELNNGNLTVIQLINYLRIFNVRI</sequence>
<keyword evidence="2" id="KW-1185">Reference proteome</keyword>
<protein>
    <submittedName>
        <fullName evidence="1">Uncharacterized protein</fullName>
    </submittedName>
</protein>
<dbReference type="EMBL" id="FMUR01000003">
    <property type="protein sequence ID" value="SCX76273.1"/>
    <property type="molecule type" value="Genomic_DNA"/>
</dbReference>